<accession>A0ABS4XI09</accession>
<evidence type="ECO:0000313" key="2">
    <source>
        <dbReference type="Proteomes" id="UP001296993"/>
    </source>
</evidence>
<dbReference type="EMBL" id="JAGIOF010000001">
    <property type="protein sequence ID" value="MBP2388109.1"/>
    <property type="molecule type" value="Genomic_DNA"/>
</dbReference>
<name>A0ABS4XI09_9MICC</name>
<dbReference type="Pfam" id="PF19850">
    <property type="entry name" value="DUF6325"/>
    <property type="match status" value="1"/>
</dbReference>
<dbReference type="RefSeq" id="WP_210000924.1">
    <property type="nucleotide sequence ID" value="NZ_BAAAJY010000001.1"/>
</dbReference>
<organism evidence="1 2">
    <name type="scientific">Paeniglutamicibacter kerguelensis</name>
    <dbReference type="NCBI Taxonomy" id="254788"/>
    <lineage>
        <taxon>Bacteria</taxon>
        <taxon>Bacillati</taxon>
        <taxon>Actinomycetota</taxon>
        <taxon>Actinomycetes</taxon>
        <taxon>Micrococcales</taxon>
        <taxon>Micrococcaceae</taxon>
        <taxon>Paeniglutamicibacter</taxon>
    </lineage>
</organism>
<comment type="caution">
    <text evidence="1">The sequence shown here is derived from an EMBL/GenBank/DDBJ whole genome shotgun (WGS) entry which is preliminary data.</text>
</comment>
<evidence type="ECO:0000313" key="1">
    <source>
        <dbReference type="EMBL" id="MBP2388109.1"/>
    </source>
</evidence>
<dbReference type="Proteomes" id="UP001296993">
    <property type="component" value="Unassembled WGS sequence"/>
</dbReference>
<gene>
    <name evidence="1" type="ORF">JOF47_003620</name>
</gene>
<reference evidence="1 2" key="1">
    <citation type="submission" date="2021-03" db="EMBL/GenBank/DDBJ databases">
        <title>Sequencing the genomes of 1000 actinobacteria strains.</title>
        <authorList>
            <person name="Klenk H.-P."/>
        </authorList>
    </citation>
    <scope>NUCLEOTIDE SEQUENCE [LARGE SCALE GENOMIC DNA]</scope>
    <source>
        <strain evidence="1 2">DSM 15797</strain>
    </source>
</reference>
<dbReference type="InterPro" id="IPR046288">
    <property type="entry name" value="DUF6325"/>
</dbReference>
<keyword evidence="2" id="KW-1185">Reference proteome</keyword>
<protein>
    <submittedName>
        <fullName evidence="1">Membrane protein</fullName>
    </submittedName>
</protein>
<proteinExistence type="predicted"/>
<sequence length="145" mass="15020">MGQFTFGPVELYLIGLEGSRPSAGVLDALGELLDAGLVRLLDFVIIAKSDGGEVSVTELETGDDEYGLAGTEMAAIGIAGDDDIEELSELVPPGSSAALVVLELAWARTLSQRFAASGAEVLNVERIPAPVVNGLVDALHGLNEE</sequence>